<evidence type="ECO:0000256" key="1">
    <source>
        <dbReference type="SAM" id="MobiDB-lite"/>
    </source>
</evidence>
<dbReference type="EMBL" id="JASNQZ010000003">
    <property type="protein sequence ID" value="KAL0958722.1"/>
    <property type="molecule type" value="Genomic_DNA"/>
</dbReference>
<feature type="compositionally biased region" description="Gly residues" evidence="1">
    <location>
        <begin position="52"/>
        <end position="112"/>
    </location>
</feature>
<feature type="region of interest" description="Disordered" evidence="1">
    <location>
        <begin position="52"/>
        <end position="129"/>
    </location>
</feature>
<organism evidence="3 4">
    <name type="scientific">Hohenbuehelia grisea</name>
    <dbReference type="NCBI Taxonomy" id="104357"/>
    <lineage>
        <taxon>Eukaryota</taxon>
        <taxon>Fungi</taxon>
        <taxon>Dikarya</taxon>
        <taxon>Basidiomycota</taxon>
        <taxon>Agaricomycotina</taxon>
        <taxon>Agaricomycetes</taxon>
        <taxon>Agaricomycetidae</taxon>
        <taxon>Agaricales</taxon>
        <taxon>Pleurotineae</taxon>
        <taxon>Pleurotaceae</taxon>
        <taxon>Hohenbuehelia</taxon>
    </lineage>
</organism>
<comment type="caution">
    <text evidence="3">The sequence shown here is derived from an EMBL/GenBank/DDBJ whole genome shotgun (WGS) entry which is preliminary data.</text>
</comment>
<feature type="signal peptide" evidence="2">
    <location>
        <begin position="1"/>
        <end position="16"/>
    </location>
</feature>
<keyword evidence="2" id="KW-0732">Signal</keyword>
<evidence type="ECO:0000313" key="3">
    <source>
        <dbReference type="EMBL" id="KAL0958722.1"/>
    </source>
</evidence>
<sequence length="129" mass="11550">MQFFTIIALFAISAAAAPAPDVPTGLDQVGDGVNTVVHGLASVLGGGTAASGTNGGLSGGANGGANGGVNGGTNGGVNGGQSGVGGITGTGNGGSSGHGGVGGTTSGLGAGHGSASHGGRISINVNRKN</sequence>
<name>A0ABR3JSH9_9AGAR</name>
<dbReference type="Proteomes" id="UP001556367">
    <property type="component" value="Unassembled WGS sequence"/>
</dbReference>
<accession>A0ABR3JSH9</accession>
<keyword evidence="4" id="KW-1185">Reference proteome</keyword>
<evidence type="ECO:0000256" key="2">
    <source>
        <dbReference type="SAM" id="SignalP"/>
    </source>
</evidence>
<proteinExistence type="predicted"/>
<reference evidence="4" key="1">
    <citation type="submission" date="2024-06" db="EMBL/GenBank/DDBJ databases">
        <title>Multi-omics analyses provide insights into the biosynthesis of the anticancer antibiotic pleurotin in Hohenbuehelia grisea.</title>
        <authorList>
            <person name="Weaver J.A."/>
            <person name="Alberti F."/>
        </authorList>
    </citation>
    <scope>NUCLEOTIDE SEQUENCE [LARGE SCALE GENOMIC DNA]</scope>
    <source>
        <strain evidence="4">T-177</strain>
    </source>
</reference>
<feature type="chain" id="PRO_5047168570" evidence="2">
    <location>
        <begin position="17"/>
        <end position="129"/>
    </location>
</feature>
<protein>
    <submittedName>
        <fullName evidence="3">Uncharacterized protein</fullName>
    </submittedName>
</protein>
<gene>
    <name evidence="3" type="ORF">HGRIS_014052</name>
</gene>
<evidence type="ECO:0000313" key="4">
    <source>
        <dbReference type="Proteomes" id="UP001556367"/>
    </source>
</evidence>